<dbReference type="OrthoDB" id="10261146at2759"/>
<evidence type="ECO:0000256" key="9">
    <source>
        <dbReference type="RuleBase" id="RU365056"/>
    </source>
</evidence>
<evidence type="ECO:0000256" key="2">
    <source>
        <dbReference type="ARBA" id="ARBA00012702"/>
    </source>
</evidence>
<evidence type="ECO:0000313" key="11">
    <source>
        <dbReference type="EMBL" id="EPX72644.1"/>
    </source>
</evidence>
<evidence type="ECO:0000256" key="3">
    <source>
        <dbReference type="ARBA" id="ARBA00015798"/>
    </source>
</evidence>
<comment type="subunit">
    <text evidence="9">Heterodimer of an alpha and a beta subunit.</text>
</comment>
<name>S9RF00_SCHOY</name>
<keyword evidence="6 9" id="KW-0479">Metal-binding</keyword>
<dbReference type="PANTHER" id="PTHR11774:SF6">
    <property type="entry name" value="PROTEIN FARNESYLTRANSFERASE SUBUNIT BETA"/>
    <property type="match status" value="1"/>
</dbReference>
<keyword evidence="8 9" id="KW-0862">Zinc</keyword>
<feature type="domain" description="Prenyltransferase alpha-alpha toroid" evidence="10">
    <location>
        <begin position="31"/>
        <end position="362"/>
    </location>
</feature>
<dbReference type="VEuPathDB" id="FungiDB:SOCG_00407"/>
<comment type="cofactor">
    <cofactor evidence="9">
        <name>Zn(2+)</name>
        <dbReference type="ChEBI" id="CHEBI:29105"/>
    </cofactor>
    <text evidence="9">Binds 1 zinc ion per subunit.</text>
</comment>
<dbReference type="GO" id="GO:0004660">
    <property type="term" value="F:protein farnesyltransferase activity"/>
    <property type="evidence" value="ECO:0007669"/>
    <property type="project" value="UniProtKB-UniRule"/>
</dbReference>
<evidence type="ECO:0000256" key="7">
    <source>
        <dbReference type="ARBA" id="ARBA00022737"/>
    </source>
</evidence>
<dbReference type="OMA" id="WCIYWIL"/>
<dbReference type="EC" id="2.5.1.58" evidence="2 9"/>
<dbReference type="SUPFAM" id="SSF48239">
    <property type="entry name" value="Terpenoid cyclases/Protein prenyltransferases"/>
    <property type="match status" value="1"/>
</dbReference>
<comment type="function">
    <text evidence="9">Catalyzes the transfer of a farnesyl moiety from farnesyl diphosphate to a cysteine at the fourth position from the C-terminus of several proteins. The beta subunit is responsible for peptide-binding.</text>
</comment>
<comment type="similarity">
    <text evidence="1 9">Belongs to the protein prenyltransferase subunit beta family.</text>
</comment>
<evidence type="ECO:0000256" key="5">
    <source>
        <dbReference type="ARBA" id="ARBA00022679"/>
    </source>
</evidence>
<reference evidence="11 12" key="1">
    <citation type="journal article" date="2011" name="Science">
        <title>Comparative functional genomics of the fission yeasts.</title>
        <authorList>
            <person name="Rhind N."/>
            <person name="Chen Z."/>
            <person name="Yassour M."/>
            <person name="Thompson D.A."/>
            <person name="Haas B.J."/>
            <person name="Habib N."/>
            <person name="Wapinski I."/>
            <person name="Roy S."/>
            <person name="Lin M.F."/>
            <person name="Heiman D.I."/>
            <person name="Young S.K."/>
            <person name="Furuya K."/>
            <person name="Guo Y."/>
            <person name="Pidoux A."/>
            <person name="Chen H.M."/>
            <person name="Robbertse B."/>
            <person name="Goldberg J.M."/>
            <person name="Aoki K."/>
            <person name="Bayne E.H."/>
            <person name="Berlin A.M."/>
            <person name="Desjardins C.A."/>
            <person name="Dobbs E."/>
            <person name="Dukaj L."/>
            <person name="Fan L."/>
            <person name="FitzGerald M.G."/>
            <person name="French C."/>
            <person name="Gujja S."/>
            <person name="Hansen K."/>
            <person name="Keifenheim D."/>
            <person name="Levin J.Z."/>
            <person name="Mosher R.A."/>
            <person name="Mueller C.A."/>
            <person name="Pfiffner J."/>
            <person name="Priest M."/>
            <person name="Russ C."/>
            <person name="Smialowska A."/>
            <person name="Swoboda P."/>
            <person name="Sykes S.M."/>
            <person name="Vaughn M."/>
            <person name="Vengrova S."/>
            <person name="Yoder R."/>
            <person name="Zeng Q."/>
            <person name="Allshire R."/>
            <person name="Baulcombe D."/>
            <person name="Birren B.W."/>
            <person name="Brown W."/>
            <person name="Ekwall K."/>
            <person name="Kellis M."/>
            <person name="Leatherwood J."/>
            <person name="Levin H."/>
            <person name="Margalit H."/>
            <person name="Martienssen R."/>
            <person name="Nieduszynski C.A."/>
            <person name="Spatafora J.W."/>
            <person name="Friedman N."/>
            <person name="Dalgaard J.Z."/>
            <person name="Baumann P."/>
            <person name="Niki H."/>
            <person name="Regev A."/>
            <person name="Nusbaum C."/>
        </authorList>
    </citation>
    <scope>NUCLEOTIDE SEQUENCE [LARGE SCALE GENOMIC DNA]</scope>
    <source>
        <strain evidence="12">yFS286</strain>
    </source>
</reference>
<comment type="catalytic activity">
    <reaction evidence="9">
        <text>L-cysteinyl-[protein] + (2E,6E)-farnesyl diphosphate = S-(2E,6E)-farnesyl-L-cysteinyl-[protein] + diphosphate</text>
        <dbReference type="Rhea" id="RHEA:13345"/>
        <dbReference type="Rhea" id="RHEA-COMP:10131"/>
        <dbReference type="Rhea" id="RHEA-COMP:11535"/>
        <dbReference type="ChEBI" id="CHEBI:29950"/>
        <dbReference type="ChEBI" id="CHEBI:33019"/>
        <dbReference type="ChEBI" id="CHEBI:86019"/>
        <dbReference type="ChEBI" id="CHEBI:175763"/>
    </reaction>
</comment>
<dbReference type="Pfam" id="PF00432">
    <property type="entry name" value="Prenyltrans"/>
    <property type="match status" value="1"/>
</dbReference>
<evidence type="ECO:0000259" key="10">
    <source>
        <dbReference type="Pfam" id="PF00432"/>
    </source>
</evidence>
<evidence type="ECO:0000256" key="1">
    <source>
        <dbReference type="ARBA" id="ARBA00010497"/>
    </source>
</evidence>
<evidence type="ECO:0000256" key="6">
    <source>
        <dbReference type="ARBA" id="ARBA00022723"/>
    </source>
</evidence>
<protein>
    <recommendedName>
        <fullName evidence="3 9">Protein farnesyltransferase subunit beta</fullName>
        <shortName evidence="9">FTase-beta</shortName>
        <ecNumber evidence="2 9">2.5.1.58</ecNumber>
    </recommendedName>
</protein>
<dbReference type="GO" id="GO:0005965">
    <property type="term" value="C:protein farnesyltransferase complex"/>
    <property type="evidence" value="ECO:0007669"/>
    <property type="project" value="UniProtKB-UniRule"/>
</dbReference>
<dbReference type="GeneID" id="25029391"/>
<accession>S9RF00</accession>
<organism evidence="11 12">
    <name type="scientific">Schizosaccharomyces octosporus (strain yFS286)</name>
    <name type="common">Fission yeast</name>
    <name type="synonym">Octosporomyces octosporus</name>
    <dbReference type="NCBI Taxonomy" id="483514"/>
    <lineage>
        <taxon>Eukaryota</taxon>
        <taxon>Fungi</taxon>
        <taxon>Dikarya</taxon>
        <taxon>Ascomycota</taxon>
        <taxon>Taphrinomycotina</taxon>
        <taxon>Schizosaccharomycetes</taxon>
        <taxon>Schizosaccharomycetales</taxon>
        <taxon>Schizosaccharomycetaceae</taxon>
        <taxon>Schizosaccharomyces</taxon>
    </lineage>
</organism>
<evidence type="ECO:0000313" key="12">
    <source>
        <dbReference type="Proteomes" id="UP000016088"/>
    </source>
</evidence>
<evidence type="ECO:0000256" key="8">
    <source>
        <dbReference type="ARBA" id="ARBA00022833"/>
    </source>
</evidence>
<dbReference type="InterPro" id="IPR026872">
    <property type="entry name" value="FTB"/>
</dbReference>
<dbReference type="Proteomes" id="UP000016088">
    <property type="component" value="Unassembled WGS sequence"/>
</dbReference>
<dbReference type="GO" id="GO:0008270">
    <property type="term" value="F:zinc ion binding"/>
    <property type="evidence" value="ECO:0007669"/>
    <property type="project" value="UniProtKB-UniRule"/>
</dbReference>
<sequence>MMVELSDTQALQEETASAVAPLLQDRQELFHFNKHHNYLKKMLEPLPSFFSVLDASKAWMVYWELNSLAVMNRLDMSTKTRAISTLRQLRGKNGGFCGGNGQEEHVLSTYAAVLSICICDCDEAFALIDKAKLVQWLYSLKNADGSFRVNHEGESDARSAYAVVCVASLLGFSNDHDLFNGTLEWLCKCQTYEGGLAGVPNAEAHGGYTFCALAAIALLQGIQKLDIPSLVKWLVQRQDSALYGFSGRTNKLVDGCYSWWVGGSHLILASGFGNRSENVTHALFYNSRKLMKYILQCCQAKSGGLRDKPPKRPDQYHTCYCLLGLSSIAYDYKIQDNDWLIEPSSLHSTLNFLLPTHPIFCIPLGLEKKMLSYFKDI</sequence>
<dbReference type="Gene3D" id="1.50.10.20">
    <property type="match status" value="1"/>
</dbReference>
<keyword evidence="4 9" id="KW-0637">Prenyltransferase</keyword>
<keyword evidence="5 9" id="KW-0808">Transferase</keyword>
<dbReference type="eggNOG" id="KOG0365">
    <property type="taxonomic scope" value="Eukaryota"/>
</dbReference>
<dbReference type="CDD" id="cd02893">
    <property type="entry name" value="FTase"/>
    <property type="match status" value="1"/>
</dbReference>
<proteinExistence type="inferred from homology"/>
<dbReference type="RefSeq" id="XP_013018281.1">
    <property type="nucleotide sequence ID" value="XM_013162827.1"/>
</dbReference>
<dbReference type="HOGENOM" id="CLU_028946_0_2_1"/>
<keyword evidence="12" id="KW-1185">Reference proteome</keyword>
<evidence type="ECO:0000256" key="4">
    <source>
        <dbReference type="ARBA" id="ARBA00022602"/>
    </source>
</evidence>
<dbReference type="PANTHER" id="PTHR11774">
    <property type="entry name" value="GERANYLGERANYL TRANSFERASE TYPE BETA SUBUNIT"/>
    <property type="match status" value="1"/>
</dbReference>
<dbReference type="EMBL" id="KE503207">
    <property type="protein sequence ID" value="EPX72644.1"/>
    <property type="molecule type" value="Genomic_DNA"/>
</dbReference>
<dbReference type="InterPro" id="IPR045089">
    <property type="entry name" value="PGGT1B-like"/>
</dbReference>
<keyword evidence="7" id="KW-0677">Repeat</keyword>
<dbReference type="AlphaFoldDB" id="S9RF00"/>
<dbReference type="InterPro" id="IPR008930">
    <property type="entry name" value="Terpenoid_cyclase/PrenylTrfase"/>
</dbReference>
<dbReference type="GO" id="GO:0097354">
    <property type="term" value="P:prenylation"/>
    <property type="evidence" value="ECO:0007669"/>
    <property type="project" value="UniProtKB-UniRule"/>
</dbReference>
<dbReference type="InterPro" id="IPR001330">
    <property type="entry name" value="Prenyltrans"/>
</dbReference>
<gene>
    <name evidence="11" type="ORF">SOCG_00407</name>
</gene>